<proteinExistence type="predicted"/>
<evidence type="ECO:0000313" key="1">
    <source>
        <dbReference type="EMBL" id="GAH83759.1"/>
    </source>
</evidence>
<dbReference type="AlphaFoldDB" id="X1K0D3"/>
<organism evidence="1">
    <name type="scientific">marine sediment metagenome</name>
    <dbReference type="NCBI Taxonomy" id="412755"/>
    <lineage>
        <taxon>unclassified sequences</taxon>
        <taxon>metagenomes</taxon>
        <taxon>ecological metagenomes</taxon>
    </lineage>
</organism>
<reference evidence="1" key="1">
    <citation type="journal article" date="2014" name="Front. Microbiol.">
        <title>High frequency of phylogenetically diverse reductive dehalogenase-homologous genes in deep subseafloor sedimentary metagenomes.</title>
        <authorList>
            <person name="Kawai M."/>
            <person name="Futagami T."/>
            <person name="Toyoda A."/>
            <person name="Takaki Y."/>
            <person name="Nishi S."/>
            <person name="Hori S."/>
            <person name="Arai W."/>
            <person name="Tsubouchi T."/>
            <person name="Morono Y."/>
            <person name="Uchiyama I."/>
            <person name="Ito T."/>
            <person name="Fujiyama A."/>
            <person name="Inagaki F."/>
            <person name="Takami H."/>
        </authorList>
    </citation>
    <scope>NUCLEOTIDE SEQUENCE</scope>
    <source>
        <strain evidence="1">Expedition CK06-06</strain>
    </source>
</reference>
<feature type="non-terminal residue" evidence="1">
    <location>
        <position position="1"/>
    </location>
</feature>
<protein>
    <recommendedName>
        <fullName evidence="2">DNA methylase N-4/N-6 domain-containing protein</fullName>
    </recommendedName>
</protein>
<gene>
    <name evidence="1" type="ORF">S03H2_57760</name>
</gene>
<comment type="caution">
    <text evidence="1">The sequence shown here is derived from an EMBL/GenBank/DDBJ whole genome shotgun (WGS) entry which is preliminary data.</text>
</comment>
<evidence type="ECO:0008006" key="2">
    <source>
        <dbReference type="Google" id="ProtNLM"/>
    </source>
</evidence>
<accession>X1K0D3</accession>
<name>X1K0D3_9ZZZZ</name>
<dbReference type="EMBL" id="BARU01037035">
    <property type="protein sequence ID" value="GAH83759.1"/>
    <property type="molecule type" value="Genomic_DNA"/>
</dbReference>
<sequence length="36" mass="4115">CISAKMLKRRYIGFDDDEGYIEIARCRIGAVEPVLI</sequence>